<accession>A0A2N5ND67</accession>
<comment type="caution">
    <text evidence="3">The sequence shown here is derived from an EMBL/GenBank/DDBJ whole genome shotgun (WGS) entry which is preliminary data.</text>
</comment>
<dbReference type="PANTHER" id="PTHR11373">
    <property type="entry name" value="DEOXYNUCLEOSIDE TRIPHOSPHATE TRIPHOSPHOHYDROLASE"/>
    <property type="match status" value="1"/>
</dbReference>
<dbReference type="InterPro" id="IPR050135">
    <property type="entry name" value="dGTPase-like"/>
</dbReference>
<organism evidence="3 4">
    <name type="scientific">Paenibacillus pasadenensis</name>
    <dbReference type="NCBI Taxonomy" id="217090"/>
    <lineage>
        <taxon>Bacteria</taxon>
        <taxon>Bacillati</taxon>
        <taxon>Bacillota</taxon>
        <taxon>Bacilli</taxon>
        <taxon>Bacillales</taxon>
        <taxon>Paenibacillaceae</taxon>
        <taxon>Paenibacillus</taxon>
    </lineage>
</organism>
<evidence type="ECO:0000256" key="1">
    <source>
        <dbReference type="ARBA" id="ARBA00022801"/>
    </source>
</evidence>
<dbReference type="CDD" id="cd00077">
    <property type="entry name" value="HDc"/>
    <property type="match status" value="1"/>
</dbReference>
<protein>
    <submittedName>
        <fullName evidence="3">Deoxyguanosinetriphosphate triphosphohydrolase</fullName>
        <ecNumber evidence="3">3.1.5.1</ecNumber>
    </submittedName>
</protein>
<evidence type="ECO:0000313" key="4">
    <source>
        <dbReference type="Proteomes" id="UP000234789"/>
    </source>
</evidence>
<dbReference type="EC" id="3.1.5.1" evidence="3"/>
<dbReference type="NCBIfam" id="TIGR01353">
    <property type="entry name" value="dGTP_triPase"/>
    <property type="match status" value="1"/>
</dbReference>
<dbReference type="Gene3D" id="1.10.3210.10">
    <property type="entry name" value="Hypothetical protein af1432"/>
    <property type="match status" value="1"/>
</dbReference>
<dbReference type="InterPro" id="IPR026875">
    <property type="entry name" value="PHydrolase_assoc_dom"/>
</dbReference>
<dbReference type="AlphaFoldDB" id="A0A2N5ND67"/>
<dbReference type="PROSITE" id="PS51831">
    <property type="entry name" value="HD"/>
    <property type="match status" value="1"/>
</dbReference>
<gene>
    <name evidence="3" type="ORF">B8V81_0426</name>
</gene>
<dbReference type="InterPro" id="IPR006261">
    <property type="entry name" value="dGTPase"/>
</dbReference>
<reference evidence="3 4" key="1">
    <citation type="submission" date="2017-05" db="EMBL/GenBank/DDBJ databases">
        <title>Functional genome analysis of Paenibacillus pasadenensis strain R16: insights on endophytic life style and antifungal activity.</title>
        <authorList>
            <person name="Passera A."/>
            <person name="Marcolungo L."/>
            <person name="Casati P."/>
            <person name="Brasca M."/>
            <person name="Quaglino F."/>
            <person name="Delledonne M."/>
        </authorList>
    </citation>
    <scope>NUCLEOTIDE SEQUENCE [LARGE SCALE GENOMIC DNA]</scope>
    <source>
        <strain evidence="3 4">R16</strain>
    </source>
</reference>
<proteinExistence type="predicted"/>
<dbReference type="Proteomes" id="UP000234789">
    <property type="component" value="Unassembled WGS sequence"/>
</dbReference>
<sequence>MPRGKGEPAAPHGRTSPAWRAGCAARQGSQGGCPAGQLALPERPRFMLQFAKYSARPRGTRQQMDIRHMRLDEPALGTFSEEREEYERDYARLIQSPAFRRLQGKSQVFGAGSGDYYRTRLTHSLEVSQIAREAARRLAKHYPFVEQGEHPGLVVSPAVVECAALAHDLGHPPFGHRGEEVLNRLLQEQYGMKYEGNAQNFRILMFLEKRAGSGSGLDLTAAVLLAVNKYPYNLDEPGRIKGAYAPEWEVIRELRERWQMPEGARTLETQLMDLCDDIAYSTHDIEDGIRAGKIDMNRSFFESEFLQTHLVQEIVDDEGNQDFHWEEVDIPAMVRRVLDAFIGQWEEIYLACGRESSRTRREIKARWVSTFAGRIGIIDEGGWKRVTFVRDGACDYELLRTMEILKKLAWVTLIKDFRVQRLQMRSEIMIQRLWDSFIRPETGRLIIPTDWLQNYERHSAKWSWPRFVADYIAGMTDAYAEKVYAELFASKSGSIYEMD</sequence>
<dbReference type="EMBL" id="NFEZ01000001">
    <property type="protein sequence ID" value="PLT48294.1"/>
    <property type="molecule type" value="Genomic_DNA"/>
</dbReference>
<evidence type="ECO:0000259" key="2">
    <source>
        <dbReference type="PROSITE" id="PS51831"/>
    </source>
</evidence>
<dbReference type="GO" id="GO:0008832">
    <property type="term" value="F:dGTPase activity"/>
    <property type="evidence" value="ECO:0007669"/>
    <property type="project" value="UniProtKB-EC"/>
</dbReference>
<dbReference type="InterPro" id="IPR006674">
    <property type="entry name" value="HD_domain"/>
</dbReference>
<keyword evidence="1 3" id="KW-0378">Hydrolase</keyword>
<keyword evidence="4" id="KW-1185">Reference proteome</keyword>
<dbReference type="Pfam" id="PF01966">
    <property type="entry name" value="HD"/>
    <property type="match status" value="1"/>
</dbReference>
<dbReference type="SUPFAM" id="SSF109604">
    <property type="entry name" value="HD-domain/PDEase-like"/>
    <property type="match status" value="1"/>
</dbReference>
<dbReference type="Pfam" id="PF13286">
    <property type="entry name" value="HD_assoc"/>
    <property type="match status" value="1"/>
</dbReference>
<dbReference type="InterPro" id="IPR003607">
    <property type="entry name" value="HD/PDEase_dom"/>
</dbReference>
<dbReference type="SMART" id="SM00471">
    <property type="entry name" value="HDc"/>
    <property type="match status" value="1"/>
</dbReference>
<dbReference type="GO" id="GO:0006203">
    <property type="term" value="P:dGTP catabolic process"/>
    <property type="evidence" value="ECO:0007669"/>
    <property type="project" value="TreeGrafter"/>
</dbReference>
<dbReference type="PANTHER" id="PTHR11373:SF32">
    <property type="entry name" value="DEOXYGUANOSINETRIPHOSPHATE TRIPHOSPHOHYDROLASE"/>
    <property type="match status" value="1"/>
</dbReference>
<feature type="domain" description="HD" evidence="2">
    <location>
        <begin position="120"/>
        <end position="281"/>
    </location>
</feature>
<evidence type="ECO:0000313" key="3">
    <source>
        <dbReference type="EMBL" id="PLT48294.1"/>
    </source>
</evidence>
<name>A0A2N5ND67_9BACL</name>